<proteinExistence type="predicted"/>
<dbReference type="InterPro" id="IPR047951">
    <property type="entry name" value="Transpos_ISL3"/>
</dbReference>
<dbReference type="InterPro" id="IPR028116">
    <property type="entry name" value="Cis-CaaD-like"/>
</dbReference>
<dbReference type="Pfam" id="PF14832">
    <property type="entry name" value="Tautomerase_3"/>
    <property type="match status" value="1"/>
</dbReference>
<dbReference type="Proteomes" id="UP001500305">
    <property type="component" value="Unassembled WGS sequence"/>
</dbReference>
<evidence type="ECO:0000313" key="2">
    <source>
        <dbReference type="EMBL" id="GAA2272457.1"/>
    </source>
</evidence>
<name>A0ABN3EV32_9ACTN</name>
<dbReference type="EMBL" id="BAAATR010000045">
    <property type="protein sequence ID" value="GAA2272457.1"/>
    <property type="molecule type" value="Genomic_DNA"/>
</dbReference>
<dbReference type="Gene3D" id="3.30.429.10">
    <property type="entry name" value="Macrophage Migration Inhibitory Factor"/>
    <property type="match status" value="1"/>
</dbReference>
<dbReference type="InterPro" id="IPR014347">
    <property type="entry name" value="Tautomerase/MIF_sf"/>
</dbReference>
<protein>
    <recommendedName>
        <fullName evidence="1">Tautomerase cis-CaaD-like domain-containing protein</fullName>
    </recommendedName>
</protein>
<gene>
    <name evidence="2" type="ORF">GCM10010430_68030</name>
</gene>
<dbReference type="PANTHER" id="PTHR33498">
    <property type="entry name" value="TRANSPOSASE FOR INSERTION SEQUENCE ELEMENT IS1557"/>
    <property type="match status" value="1"/>
</dbReference>
<keyword evidence="3" id="KW-1185">Reference proteome</keyword>
<organism evidence="2 3">
    <name type="scientific">Kitasatospora cystarginea</name>
    <dbReference type="NCBI Taxonomy" id="58350"/>
    <lineage>
        <taxon>Bacteria</taxon>
        <taxon>Bacillati</taxon>
        <taxon>Actinomycetota</taxon>
        <taxon>Actinomycetes</taxon>
        <taxon>Kitasatosporales</taxon>
        <taxon>Streptomycetaceae</taxon>
        <taxon>Kitasatospora</taxon>
    </lineage>
</organism>
<comment type="caution">
    <text evidence="2">The sequence shown here is derived from an EMBL/GenBank/DDBJ whole genome shotgun (WGS) entry which is preliminary data.</text>
</comment>
<accession>A0ABN3EV32</accession>
<reference evidence="2 3" key="1">
    <citation type="journal article" date="2019" name="Int. J. Syst. Evol. Microbiol.">
        <title>The Global Catalogue of Microorganisms (GCM) 10K type strain sequencing project: providing services to taxonomists for standard genome sequencing and annotation.</title>
        <authorList>
            <consortium name="The Broad Institute Genomics Platform"/>
            <consortium name="The Broad Institute Genome Sequencing Center for Infectious Disease"/>
            <person name="Wu L."/>
            <person name="Ma J."/>
        </authorList>
    </citation>
    <scope>NUCLEOTIDE SEQUENCE [LARGE SCALE GENOMIC DNA]</scope>
    <source>
        <strain evidence="2 3">JCM 7356</strain>
    </source>
</reference>
<feature type="domain" description="Tautomerase cis-CaaD-like" evidence="1">
    <location>
        <begin position="146"/>
        <end position="219"/>
    </location>
</feature>
<evidence type="ECO:0000259" key="1">
    <source>
        <dbReference type="Pfam" id="PF14832"/>
    </source>
</evidence>
<sequence length="223" mass="24826">MGYIGSLNLLYRYIIQGRAEGDKPVTTPQRFALLLLTRPESLRDRDTALLRALTKACLEMTELSHLTGEFAQPLTPAEGNYAKLTDWITTVRYADLPHLPHLPHLHSFANGLELDRATVDAGLTLPIRRGQPGGCHYLGVPTWSAPFSRISLEVLSITCQRCCSVAAHDTRGIAPHTTERGLYCEFHVDETPRDLWMTDGVAPPPSGSEAEKLWVQENRPVPY</sequence>
<evidence type="ECO:0000313" key="3">
    <source>
        <dbReference type="Proteomes" id="UP001500305"/>
    </source>
</evidence>
<dbReference type="PANTHER" id="PTHR33498:SF1">
    <property type="entry name" value="TRANSPOSASE FOR INSERTION SEQUENCE ELEMENT IS1557"/>
    <property type="match status" value="1"/>
</dbReference>